<keyword evidence="12" id="KW-0325">Glycoprotein</keyword>
<feature type="chain" id="PRO_5004034911" description="FAD-binding FR-type domain-containing protein" evidence="14">
    <location>
        <begin position="20"/>
        <end position="731"/>
    </location>
</feature>
<feature type="transmembrane region" description="Helical" evidence="13">
    <location>
        <begin position="241"/>
        <end position="261"/>
    </location>
</feature>
<keyword evidence="14" id="KW-0732">Signal</keyword>
<gene>
    <name evidence="16" type="ORF">G210_0945</name>
</gene>
<accession>M3IPV7</accession>
<keyword evidence="6" id="KW-0274">FAD</keyword>
<dbReference type="GO" id="GO:0000293">
    <property type="term" value="F:ferric-chelate reductase activity"/>
    <property type="evidence" value="ECO:0007669"/>
    <property type="project" value="UniProtKB-ARBA"/>
</dbReference>
<feature type="transmembrane region" description="Helical" evidence="13">
    <location>
        <begin position="381"/>
        <end position="400"/>
    </location>
</feature>
<evidence type="ECO:0000313" key="17">
    <source>
        <dbReference type="Proteomes" id="UP000011777"/>
    </source>
</evidence>
<dbReference type="GO" id="GO:0015677">
    <property type="term" value="P:copper ion import"/>
    <property type="evidence" value="ECO:0007669"/>
    <property type="project" value="TreeGrafter"/>
</dbReference>
<evidence type="ECO:0000256" key="10">
    <source>
        <dbReference type="ARBA" id="ARBA00023065"/>
    </source>
</evidence>
<feature type="transmembrane region" description="Helical" evidence="13">
    <location>
        <begin position="352"/>
        <end position="374"/>
    </location>
</feature>
<keyword evidence="10" id="KW-0406">Ion transport</keyword>
<dbReference type="SUPFAM" id="SSF52343">
    <property type="entry name" value="Ferredoxin reductase-like, C-terminal NADP-linked domain"/>
    <property type="match status" value="1"/>
</dbReference>
<dbReference type="InterPro" id="IPR013121">
    <property type="entry name" value="Fe_red_NAD-bd_6"/>
</dbReference>
<dbReference type="PANTHER" id="PTHR32361">
    <property type="entry name" value="FERRIC/CUPRIC REDUCTASE TRANSMEMBRANE COMPONENT"/>
    <property type="match status" value="1"/>
</dbReference>
<evidence type="ECO:0000256" key="5">
    <source>
        <dbReference type="ARBA" id="ARBA00022692"/>
    </source>
</evidence>
<keyword evidence="4" id="KW-0285">Flavoprotein</keyword>
<evidence type="ECO:0000256" key="1">
    <source>
        <dbReference type="ARBA" id="ARBA00004141"/>
    </source>
</evidence>
<evidence type="ECO:0000256" key="4">
    <source>
        <dbReference type="ARBA" id="ARBA00022630"/>
    </source>
</evidence>
<feature type="signal peptide" evidence="14">
    <location>
        <begin position="1"/>
        <end position="19"/>
    </location>
</feature>
<keyword evidence="3" id="KW-0813">Transport</keyword>
<dbReference type="InterPro" id="IPR017927">
    <property type="entry name" value="FAD-bd_FR_type"/>
</dbReference>
<dbReference type="InterPro" id="IPR039261">
    <property type="entry name" value="FNR_nucleotide-bd"/>
</dbReference>
<reference evidence="16 17" key="1">
    <citation type="submission" date="2013-02" db="EMBL/GenBank/DDBJ databases">
        <title>Genome sequence of Candida maltosa Xu316, a potential industrial strain for xylitol and ethanol production.</title>
        <authorList>
            <person name="Yu J."/>
            <person name="Wang Q."/>
            <person name="Geng X."/>
            <person name="Bao W."/>
            <person name="He P."/>
            <person name="Cai J."/>
        </authorList>
    </citation>
    <scope>NUCLEOTIDE SEQUENCE [LARGE SCALE GENOMIC DNA]</scope>
    <source>
        <strain evidence="17">Xu316</strain>
    </source>
</reference>
<evidence type="ECO:0000256" key="11">
    <source>
        <dbReference type="ARBA" id="ARBA00023136"/>
    </source>
</evidence>
<dbReference type="Pfam" id="PF08022">
    <property type="entry name" value="FAD_binding_8"/>
    <property type="match status" value="1"/>
</dbReference>
<evidence type="ECO:0000256" key="14">
    <source>
        <dbReference type="SAM" id="SignalP"/>
    </source>
</evidence>
<feature type="domain" description="FAD-binding FR-type" evidence="15">
    <location>
        <begin position="415"/>
        <end position="532"/>
    </location>
</feature>
<dbReference type="Pfam" id="PF08030">
    <property type="entry name" value="NAD_binding_6"/>
    <property type="match status" value="1"/>
</dbReference>
<dbReference type="Proteomes" id="UP000011777">
    <property type="component" value="Unassembled WGS sequence"/>
</dbReference>
<dbReference type="OrthoDB" id="167398at2759"/>
<evidence type="ECO:0000256" key="6">
    <source>
        <dbReference type="ARBA" id="ARBA00022827"/>
    </source>
</evidence>
<feature type="transmembrane region" description="Helical" evidence="13">
    <location>
        <begin position="281"/>
        <end position="299"/>
    </location>
</feature>
<keyword evidence="8 13" id="KW-1133">Transmembrane helix</keyword>
<dbReference type="SFLD" id="SFLDS00052">
    <property type="entry name" value="Ferric_Reductase_Domain"/>
    <property type="match status" value="1"/>
</dbReference>
<dbReference type="OMA" id="INTYFAQ"/>
<proteinExistence type="inferred from homology"/>
<evidence type="ECO:0000256" key="13">
    <source>
        <dbReference type="SAM" id="Phobius"/>
    </source>
</evidence>
<comment type="similarity">
    <text evidence="2">Belongs to the ferric reductase (FRE) family.</text>
</comment>
<keyword evidence="11 13" id="KW-0472">Membrane</keyword>
<protein>
    <recommendedName>
        <fullName evidence="15">FAD-binding FR-type domain-containing protein</fullName>
    </recommendedName>
</protein>
<dbReference type="GO" id="GO:0006826">
    <property type="term" value="P:iron ion transport"/>
    <property type="evidence" value="ECO:0007669"/>
    <property type="project" value="TreeGrafter"/>
</dbReference>
<feature type="transmembrane region" description="Helical" evidence="13">
    <location>
        <begin position="164"/>
        <end position="186"/>
    </location>
</feature>
<keyword evidence="7" id="KW-0249">Electron transport</keyword>
<dbReference type="PANTHER" id="PTHR32361:SF9">
    <property type="entry name" value="FERRIC REDUCTASE TRANSMEMBRANE COMPONENT 3-RELATED"/>
    <property type="match status" value="1"/>
</dbReference>
<dbReference type="HOGENOM" id="CLU_010365_4_0_1"/>
<dbReference type="InterPro" id="IPR013112">
    <property type="entry name" value="FAD-bd_8"/>
</dbReference>
<dbReference type="AlphaFoldDB" id="M3IPV7"/>
<dbReference type="eggNOG" id="KOG0039">
    <property type="taxonomic scope" value="Eukaryota"/>
</dbReference>
<dbReference type="EMBL" id="AOGT01001091">
    <property type="protein sequence ID" value="EMG48486.1"/>
    <property type="molecule type" value="Genomic_DNA"/>
</dbReference>
<organism evidence="16 17">
    <name type="scientific">Candida maltosa (strain Xu316)</name>
    <name type="common">Yeast</name>
    <dbReference type="NCBI Taxonomy" id="1245528"/>
    <lineage>
        <taxon>Eukaryota</taxon>
        <taxon>Fungi</taxon>
        <taxon>Dikarya</taxon>
        <taxon>Ascomycota</taxon>
        <taxon>Saccharomycotina</taxon>
        <taxon>Pichiomycetes</taxon>
        <taxon>Debaryomycetaceae</taxon>
        <taxon>Candida/Lodderomyces clade</taxon>
        <taxon>Candida</taxon>
    </lineage>
</organism>
<dbReference type="PROSITE" id="PS51384">
    <property type="entry name" value="FAD_FR"/>
    <property type="match status" value="1"/>
</dbReference>
<keyword evidence="9" id="KW-0560">Oxidoreductase</keyword>
<evidence type="ECO:0000313" key="16">
    <source>
        <dbReference type="EMBL" id="EMG48486.1"/>
    </source>
</evidence>
<dbReference type="STRING" id="1245528.M3IPV7"/>
<dbReference type="SFLD" id="SFLDG01168">
    <property type="entry name" value="Ferric_reductase_subgroup_(FRE"/>
    <property type="match status" value="1"/>
</dbReference>
<evidence type="ECO:0000256" key="12">
    <source>
        <dbReference type="ARBA" id="ARBA00023180"/>
    </source>
</evidence>
<evidence type="ECO:0000256" key="8">
    <source>
        <dbReference type="ARBA" id="ARBA00022989"/>
    </source>
</evidence>
<name>M3IPV7_CANMX</name>
<evidence type="ECO:0000256" key="7">
    <source>
        <dbReference type="ARBA" id="ARBA00022982"/>
    </source>
</evidence>
<evidence type="ECO:0000256" key="9">
    <source>
        <dbReference type="ARBA" id="ARBA00023002"/>
    </source>
</evidence>
<evidence type="ECO:0000256" key="2">
    <source>
        <dbReference type="ARBA" id="ARBA00006278"/>
    </source>
</evidence>
<dbReference type="GO" id="GO:0006879">
    <property type="term" value="P:intracellular iron ion homeostasis"/>
    <property type="evidence" value="ECO:0007669"/>
    <property type="project" value="TreeGrafter"/>
</dbReference>
<comment type="caution">
    <text evidence="16">The sequence shown here is derived from an EMBL/GenBank/DDBJ whole genome shotgun (WGS) entry which is preliminary data.</text>
</comment>
<feature type="transmembrane region" description="Helical" evidence="13">
    <location>
        <begin position="320"/>
        <end position="340"/>
    </location>
</feature>
<keyword evidence="17" id="KW-1185">Reference proteome</keyword>
<dbReference type="CDD" id="cd06186">
    <property type="entry name" value="NOX_Duox_like_FAD_NADP"/>
    <property type="match status" value="1"/>
</dbReference>
<dbReference type="GO" id="GO:0005886">
    <property type="term" value="C:plasma membrane"/>
    <property type="evidence" value="ECO:0007669"/>
    <property type="project" value="TreeGrafter"/>
</dbReference>
<dbReference type="Gene3D" id="3.40.50.80">
    <property type="entry name" value="Nucleotide-binding domain of ferredoxin-NADP reductase (FNR) module"/>
    <property type="match status" value="1"/>
</dbReference>
<comment type="subcellular location">
    <subcellularLocation>
        <location evidence="1">Membrane</location>
        <topology evidence="1">Multi-pass membrane protein</topology>
    </subcellularLocation>
</comment>
<dbReference type="Pfam" id="PF01794">
    <property type="entry name" value="Ferric_reduct"/>
    <property type="match status" value="1"/>
</dbReference>
<sequence>MSLLSFISTISLLLPLILGQAKEFPKNSIPLAKAIFACKLNVHEDVGYCKTNTPDDYGCLCTNKDAIASFVGCFAYTQENPSQAVEFFVDFCSEYGNTTVDMDDIYTAYHNYTEYGYYNVSNTTTATNISTTTESNIDHSDIGNYTFSLESSIDQFLINWDHTFYYGAGILGYWGMVLLIGAVFNWSKYMFPGLMTDLNGPFFNWLRKHVLLPATMGKKKCQNYSYLRVVQFYMPSRFETIVLLGFVVVCSVTLSINTYFAQGDEVIFPSYYARLRYVANRTGTCSTMMIPLVILFAGRNNILQYLTRWNYSTFITFHRYVARMMFAFVVIHAVCFTIALGPSYVPVMKLPFMIWGTAATVLAGMMVFLGMLYFRRRWYEVFLVGHIIMAVFYVVGTWRHVVDLGYMWYVYASIGIWGLDRVIRMVRLLAFGFPEAAVALMSDETLKVVIPKPDDWIPTVGGHVFVHFMQPAFFWQSHPFTVGHSTNKHITLYCKVKNGITRALYNQLVNIPNKSAKIKVGVEGPYGEPSGVKKSQTAVFIAGGNGIPGMYSEVTHLARQFSNKSSKRLKLYWVVREYRSVYWFYDELEQLRNTNIETTVFVTQPNNPTHIDELASKISTFKFETKSCYSMCGDSKTLGSADVKSVMEPKLTMEQIKDGVHYELRHIRFCEGRPSMEKIVSQEVEEATGSIAFVACCHPAMVDDVRHEVCKNVDNPEKVRVDFYEQLLGWA</sequence>
<dbReference type="InterPro" id="IPR013130">
    <property type="entry name" value="Fe3_Rdtase_TM_dom"/>
</dbReference>
<evidence type="ECO:0000256" key="3">
    <source>
        <dbReference type="ARBA" id="ARBA00022448"/>
    </source>
</evidence>
<dbReference type="InterPro" id="IPR051410">
    <property type="entry name" value="Ferric/Cupric_Reductase"/>
</dbReference>
<evidence type="ECO:0000259" key="15">
    <source>
        <dbReference type="PROSITE" id="PS51384"/>
    </source>
</evidence>
<keyword evidence="5 13" id="KW-0812">Transmembrane</keyword>